<dbReference type="GO" id="GO:0005886">
    <property type="term" value="C:plasma membrane"/>
    <property type="evidence" value="ECO:0007669"/>
    <property type="project" value="UniProtKB-SubCell"/>
</dbReference>
<keyword evidence="5" id="KW-1003">Cell membrane</keyword>
<evidence type="ECO:0000313" key="14">
    <source>
        <dbReference type="Proteomes" id="UP000075243"/>
    </source>
</evidence>
<evidence type="ECO:0000256" key="8">
    <source>
        <dbReference type="ARBA" id="ARBA00022737"/>
    </source>
</evidence>
<dbReference type="PANTHER" id="PTHR10791:SF134">
    <property type="entry name" value="BIDIRECTIONAL SUGAR TRANSPORTER SWEET9"/>
    <property type="match status" value="1"/>
</dbReference>
<keyword evidence="14" id="KW-1185">Reference proteome</keyword>
<evidence type="ECO:0000256" key="10">
    <source>
        <dbReference type="ARBA" id="ARBA00023034"/>
    </source>
</evidence>
<comment type="caution">
    <text evidence="12">Lacks conserved residue(s) required for the propagation of feature annotation.</text>
</comment>
<comment type="similarity">
    <text evidence="3 12">Belongs to the SWEET sugar transporter family.</text>
</comment>
<proteinExistence type="inferred from homology"/>
<dbReference type="STRING" id="3821.A0A151TX72"/>
<dbReference type="InterPro" id="IPR047664">
    <property type="entry name" value="SWEET"/>
</dbReference>
<evidence type="ECO:0000256" key="3">
    <source>
        <dbReference type="ARBA" id="ARBA00007809"/>
    </source>
</evidence>
<evidence type="ECO:0000256" key="4">
    <source>
        <dbReference type="ARBA" id="ARBA00022448"/>
    </source>
</evidence>
<feature type="transmembrane region" description="Helical" evidence="12">
    <location>
        <begin position="150"/>
        <end position="169"/>
    </location>
</feature>
<comment type="subcellular location">
    <subcellularLocation>
        <location evidence="1">Cell membrane</location>
        <topology evidence="1">Multi-pass membrane protein</topology>
    </subcellularLocation>
    <subcellularLocation>
        <location evidence="2">Golgi apparatus membrane</location>
        <topology evidence="2">Multi-pass membrane protein</topology>
    </subcellularLocation>
</comment>
<keyword evidence="9 12" id="KW-1133">Transmembrane helix</keyword>
<dbReference type="GO" id="GO:0000139">
    <property type="term" value="C:Golgi membrane"/>
    <property type="evidence" value="ECO:0007669"/>
    <property type="project" value="UniProtKB-SubCell"/>
</dbReference>
<dbReference type="Pfam" id="PF03083">
    <property type="entry name" value="MtN3_slv"/>
    <property type="match status" value="2"/>
</dbReference>
<keyword evidence="10" id="KW-0333">Golgi apparatus</keyword>
<feature type="transmembrane region" description="Helical" evidence="12">
    <location>
        <begin position="118"/>
        <end position="138"/>
    </location>
</feature>
<dbReference type="Gramene" id="C.cajan_10580.t">
    <property type="protein sequence ID" value="C.cajan_10580.t"/>
    <property type="gene ID" value="C.cajan_10580"/>
</dbReference>
<dbReference type="GO" id="GO:0051119">
    <property type="term" value="F:sugar transmembrane transporter activity"/>
    <property type="evidence" value="ECO:0007669"/>
    <property type="project" value="InterPro"/>
</dbReference>
<feature type="transmembrane region" description="Helical" evidence="12">
    <location>
        <begin position="55"/>
        <end position="79"/>
    </location>
</feature>
<keyword evidence="6 12" id="KW-0762">Sugar transport</keyword>
<dbReference type="Proteomes" id="UP000075243">
    <property type="component" value="Chromosome 3"/>
</dbReference>
<evidence type="ECO:0000256" key="6">
    <source>
        <dbReference type="ARBA" id="ARBA00022597"/>
    </source>
</evidence>
<feature type="transmembrane region" description="Helical" evidence="12">
    <location>
        <begin position="175"/>
        <end position="195"/>
    </location>
</feature>
<evidence type="ECO:0000256" key="9">
    <source>
        <dbReference type="ARBA" id="ARBA00022989"/>
    </source>
</evidence>
<keyword evidence="4 12" id="KW-0813">Transport</keyword>
<keyword evidence="11 12" id="KW-0472">Membrane</keyword>
<dbReference type="PANTHER" id="PTHR10791">
    <property type="entry name" value="RAG1-ACTIVATING PROTEIN 1"/>
    <property type="match status" value="1"/>
</dbReference>
<keyword evidence="8" id="KW-0677">Repeat</keyword>
<dbReference type="FunFam" id="1.20.1280.290:FF:000004">
    <property type="entry name" value="Sugar transporter SWEET"/>
    <property type="match status" value="1"/>
</dbReference>
<comment type="function">
    <text evidence="12">Mediates both low-affinity uptake and efflux of sugar across the membrane.</text>
</comment>
<dbReference type="OMA" id="SSIVWFF"/>
<evidence type="ECO:0000256" key="11">
    <source>
        <dbReference type="ARBA" id="ARBA00023136"/>
    </source>
</evidence>
<name>A0A151TX72_CAJCA</name>
<feature type="transmembrane region" description="Helical" evidence="12">
    <location>
        <begin position="91"/>
        <end position="112"/>
    </location>
</feature>
<evidence type="ECO:0000256" key="2">
    <source>
        <dbReference type="ARBA" id="ARBA00004653"/>
    </source>
</evidence>
<gene>
    <name evidence="13" type="ORF">KK1_010888</name>
</gene>
<evidence type="ECO:0000256" key="12">
    <source>
        <dbReference type="RuleBase" id="RU910715"/>
    </source>
</evidence>
<evidence type="ECO:0000256" key="1">
    <source>
        <dbReference type="ARBA" id="ARBA00004651"/>
    </source>
</evidence>
<reference evidence="13 14" key="1">
    <citation type="journal article" date="2012" name="Nat. Biotechnol.">
        <title>Draft genome sequence of pigeonpea (Cajanus cajan), an orphan legume crop of resource-poor farmers.</title>
        <authorList>
            <person name="Varshney R.K."/>
            <person name="Chen W."/>
            <person name="Li Y."/>
            <person name="Bharti A.K."/>
            <person name="Saxena R.K."/>
            <person name="Schlueter J.A."/>
            <person name="Donoghue M.T."/>
            <person name="Azam S."/>
            <person name="Fan G."/>
            <person name="Whaley A.M."/>
            <person name="Farmer A.D."/>
            <person name="Sheridan J."/>
            <person name="Iwata A."/>
            <person name="Tuteja R."/>
            <person name="Penmetsa R.V."/>
            <person name="Wu W."/>
            <person name="Upadhyaya H.D."/>
            <person name="Yang S.P."/>
            <person name="Shah T."/>
            <person name="Saxena K.B."/>
            <person name="Michael T."/>
            <person name="McCombie W.R."/>
            <person name="Yang B."/>
            <person name="Zhang G."/>
            <person name="Yang H."/>
            <person name="Wang J."/>
            <person name="Spillane C."/>
            <person name="Cook D.R."/>
            <person name="May G.D."/>
            <person name="Xu X."/>
            <person name="Jackson S.A."/>
        </authorList>
    </citation>
    <scope>NUCLEOTIDE SEQUENCE [LARGE SCALE GENOMIC DNA]</scope>
    <source>
        <strain evidence="14">cv. Asha</strain>
    </source>
</reference>
<dbReference type="InterPro" id="IPR004316">
    <property type="entry name" value="SWEET_rpt"/>
</dbReference>
<dbReference type="Gene3D" id="1.20.1280.290">
    <property type="match status" value="2"/>
</dbReference>
<keyword evidence="7 12" id="KW-0812">Transmembrane</keyword>
<accession>A0A151TX72</accession>
<organism evidence="13 14">
    <name type="scientific">Cajanus cajan</name>
    <name type="common">Pigeon pea</name>
    <name type="synonym">Cajanus indicus</name>
    <dbReference type="NCBI Taxonomy" id="3821"/>
    <lineage>
        <taxon>Eukaryota</taxon>
        <taxon>Viridiplantae</taxon>
        <taxon>Streptophyta</taxon>
        <taxon>Embryophyta</taxon>
        <taxon>Tracheophyta</taxon>
        <taxon>Spermatophyta</taxon>
        <taxon>Magnoliopsida</taxon>
        <taxon>eudicotyledons</taxon>
        <taxon>Gunneridae</taxon>
        <taxon>Pentapetalae</taxon>
        <taxon>rosids</taxon>
        <taxon>fabids</taxon>
        <taxon>Fabales</taxon>
        <taxon>Fabaceae</taxon>
        <taxon>Papilionoideae</taxon>
        <taxon>50 kb inversion clade</taxon>
        <taxon>NPAAA clade</taxon>
        <taxon>indigoferoid/millettioid clade</taxon>
        <taxon>Phaseoleae</taxon>
        <taxon>Cajanus</taxon>
    </lineage>
</organism>
<evidence type="ECO:0000256" key="5">
    <source>
        <dbReference type="ARBA" id="ARBA00022475"/>
    </source>
</evidence>
<evidence type="ECO:0000256" key="7">
    <source>
        <dbReference type="ARBA" id="ARBA00022692"/>
    </source>
</evidence>
<dbReference type="AlphaFoldDB" id="A0A151TX72"/>
<dbReference type="EMBL" id="CM003605">
    <property type="protein sequence ID" value="KYP71621.1"/>
    <property type="molecule type" value="Genomic_DNA"/>
</dbReference>
<evidence type="ECO:0000313" key="13">
    <source>
        <dbReference type="EMBL" id="KYP71621.1"/>
    </source>
</evidence>
<protein>
    <recommendedName>
        <fullName evidence="12">Bidirectional sugar transporter SWEET</fullName>
    </recommendedName>
</protein>
<feature type="non-terminal residue" evidence="13">
    <location>
        <position position="1"/>
    </location>
</feature>
<sequence>GNTASFLVYFAPIVTFYDIYCGGSTLDYDAVPYSMALFCATLSLYYAYLKGNEETLLIATSSFGCGIEVVYLIIFYIFATNRVRRRIVRMVFLFNGMVYLSIICSSSFVSPLHKKLKVMGWICATSAVGVYASPLSVIRRVIRTKSVKSVPMPLSRCLTLSSIVWFFYGCFSHDYSIVMASVLGCLLSVAQIILYRKWNGSGDDERERVAIASKTRENNKDTLDDEVLQVIDIAVRKVKVRKSDNSNEEEENATRVELEATETVELQNIAVTGNDSVMDSEIHSVVEPEIVEVLDKPKYAMLDRAPSKLS</sequence>
<feature type="transmembrane region" description="Helical" evidence="12">
    <location>
        <begin position="6"/>
        <end position="23"/>
    </location>
</feature>